<evidence type="ECO:0000313" key="2">
    <source>
        <dbReference type="Proteomes" id="UP000322667"/>
    </source>
</evidence>
<keyword evidence="2" id="KW-1185">Reference proteome</keyword>
<evidence type="ECO:0000313" key="1">
    <source>
        <dbReference type="EMBL" id="TYI01069.1"/>
    </source>
</evidence>
<dbReference type="EMBL" id="CM017620">
    <property type="protein sequence ID" value="TYI01069.1"/>
    <property type="molecule type" value="Genomic_DNA"/>
</dbReference>
<proteinExistence type="predicted"/>
<dbReference type="Proteomes" id="UP000322667">
    <property type="component" value="Chromosome A11"/>
</dbReference>
<organism evidence="1 2">
    <name type="scientific">Gossypium tomentosum</name>
    <name type="common">Hawaiian cotton</name>
    <name type="synonym">Gossypium sandvicense</name>
    <dbReference type="NCBI Taxonomy" id="34277"/>
    <lineage>
        <taxon>Eukaryota</taxon>
        <taxon>Viridiplantae</taxon>
        <taxon>Streptophyta</taxon>
        <taxon>Embryophyta</taxon>
        <taxon>Tracheophyta</taxon>
        <taxon>Spermatophyta</taxon>
        <taxon>Magnoliopsida</taxon>
        <taxon>eudicotyledons</taxon>
        <taxon>Gunneridae</taxon>
        <taxon>Pentapetalae</taxon>
        <taxon>rosids</taxon>
        <taxon>malvids</taxon>
        <taxon>Malvales</taxon>
        <taxon>Malvaceae</taxon>
        <taxon>Malvoideae</taxon>
        <taxon>Gossypium</taxon>
    </lineage>
</organism>
<dbReference type="AlphaFoldDB" id="A0A5D2NBZ2"/>
<name>A0A5D2NBZ2_GOSTO</name>
<accession>A0A5D2NBZ2</accession>
<gene>
    <name evidence="1" type="ORF">ES332_A11G175300v1</name>
</gene>
<protein>
    <submittedName>
        <fullName evidence="1">Uncharacterized protein</fullName>
    </submittedName>
</protein>
<sequence length="162" mass="18680">MCLSWDPASSCIIRPRVRPPILTSNPSILTEPHIFHAFIISPICPRNKTTPSWRRRINRRWFITMVSIIAVLRKVPKTAAYLTLNTGTERAFTTTSRELTSSTKRTVQRRKRRALHCIHSNQYLLDRPRLASFALNQGIYKTLKRQGARGEGSGRNNRVEVR</sequence>
<reference evidence="1 2" key="1">
    <citation type="submission" date="2019-07" db="EMBL/GenBank/DDBJ databases">
        <title>WGS assembly of Gossypium tomentosum.</title>
        <authorList>
            <person name="Chen Z.J."/>
            <person name="Sreedasyam A."/>
            <person name="Ando A."/>
            <person name="Song Q."/>
            <person name="De L."/>
            <person name="Hulse-Kemp A."/>
            <person name="Ding M."/>
            <person name="Ye W."/>
            <person name="Kirkbride R."/>
            <person name="Jenkins J."/>
            <person name="Plott C."/>
            <person name="Lovell J."/>
            <person name="Lin Y.-M."/>
            <person name="Vaughn R."/>
            <person name="Liu B."/>
            <person name="Li W."/>
            <person name="Simpson S."/>
            <person name="Scheffler B."/>
            <person name="Saski C."/>
            <person name="Grover C."/>
            <person name="Hu G."/>
            <person name="Conover J."/>
            <person name="Carlson J."/>
            <person name="Shu S."/>
            <person name="Boston L."/>
            <person name="Williams M."/>
            <person name="Peterson D."/>
            <person name="Mcgee K."/>
            <person name="Jones D."/>
            <person name="Wendel J."/>
            <person name="Stelly D."/>
            <person name="Grimwood J."/>
            <person name="Schmutz J."/>
        </authorList>
    </citation>
    <scope>NUCLEOTIDE SEQUENCE [LARGE SCALE GENOMIC DNA]</scope>
    <source>
        <strain evidence="1">7179.01</strain>
    </source>
</reference>